<gene>
    <name evidence="4" type="ORF">J2Z17_000900</name>
</gene>
<feature type="transmembrane region" description="Helical" evidence="3">
    <location>
        <begin position="27"/>
        <end position="49"/>
    </location>
</feature>
<keyword evidence="3" id="KW-0812">Transmembrane</keyword>
<dbReference type="Proteomes" id="UP000759443">
    <property type="component" value="Unassembled WGS sequence"/>
</dbReference>
<organism evidence="4 5">
    <name type="scientific">Rhizobium halophytocola</name>
    <dbReference type="NCBI Taxonomy" id="735519"/>
    <lineage>
        <taxon>Bacteria</taxon>
        <taxon>Pseudomonadati</taxon>
        <taxon>Pseudomonadota</taxon>
        <taxon>Alphaproteobacteria</taxon>
        <taxon>Hyphomicrobiales</taxon>
        <taxon>Rhizobiaceae</taxon>
        <taxon>Rhizobium/Agrobacterium group</taxon>
        <taxon>Rhizobium</taxon>
    </lineage>
</organism>
<dbReference type="InterPro" id="IPR000462">
    <property type="entry name" value="CDP-OH_P_trans"/>
</dbReference>
<feature type="transmembrane region" description="Helical" evidence="3">
    <location>
        <begin position="88"/>
        <end position="109"/>
    </location>
</feature>
<feature type="transmembrane region" description="Helical" evidence="3">
    <location>
        <begin position="179"/>
        <end position="200"/>
    </location>
</feature>
<protein>
    <submittedName>
        <fullName evidence="4">Phosphatidylglycerophosphate synthase</fullName>
    </submittedName>
</protein>
<comment type="similarity">
    <text evidence="2">Belongs to the CDP-alcohol phosphatidyltransferase class-I family.</text>
</comment>
<evidence type="ECO:0000256" key="3">
    <source>
        <dbReference type="SAM" id="Phobius"/>
    </source>
</evidence>
<dbReference type="RefSeq" id="WP_209942602.1">
    <property type="nucleotide sequence ID" value="NZ_JAGGJU010000002.1"/>
</dbReference>
<dbReference type="EMBL" id="JAGGJU010000002">
    <property type="protein sequence ID" value="MBP1849479.1"/>
    <property type="molecule type" value="Genomic_DNA"/>
</dbReference>
<evidence type="ECO:0000313" key="5">
    <source>
        <dbReference type="Proteomes" id="UP000759443"/>
    </source>
</evidence>
<evidence type="ECO:0000256" key="1">
    <source>
        <dbReference type="ARBA" id="ARBA00022679"/>
    </source>
</evidence>
<evidence type="ECO:0000256" key="2">
    <source>
        <dbReference type="RuleBase" id="RU003750"/>
    </source>
</evidence>
<dbReference type="InterPro" id="IPR048254">
    <property type="entry name" value="CDP_ALCOHOL_P_TRANSF_CS"/>
</dbReference>
<evidence type="ECO:0000313" key="4">
    <source>
        <dbReference type="EMBL" id="MBP1849479.1"/>
    </source>
</evidence>
<dbReference type="Gene3D" id="1.20.120.1760">
    <property type="match status" value="1"/>
</dbReference>
<keyword evidence="3" id="KW-1133">Transmembrane helix</keyword>
<feature type="transmembrane region" description="Helical" evidence="3">
    <location>
        <begin position="154"/>
        <end position="173"/>
    </location>
</feature>
<feature type="transmembrane region" description="Helical" evidence="3">
    <location>
        <begin position="115"/>
        <end position="133"/>
    </location>
</feature>
<proteinExistence type="inferred from homology"/>
<dbReference type="Pfam" id="PF01066">
    <property type="entry name" value="CDP-OH_P_transf"/>
    <property type="match status" value="1"/>
</dbReference>
<keyword evidence="1 2" id="KW-0808">Transferase</keyword>
<comment type="caution">
    <text evidence="4">The sequence shown here is derived from an EMBL/GenBank/DDBJ whole genome shotgun (WGS) entry which is preliminary data.</text>
</comment>
<keyword evidence="3" id="KW-0472">Membrane</keyword>
<reference evidence="4 5" key="1">
    <citation type="submission" date="2021-03" db="EMBL/GenBank/DDBJ databases">
        <title>Genomic Encyclopedia of Type Strains, Phase IV (KMG-IV): sequencing the most valuable type-strain genomes for metagenomic binning, comparative biology and taxonomic classification.</title>
        <authorList>
            <person name="Goeker M."/>
        </authorList>
    </citation>
    <scope>NUCLEOTIDE SEQUENCE [LARGE SCALE GENOMIC DNA]</scope>
    <source>
        <strain evidence="4 5">DSM 21600</strain>
    </source>
</reference>
<accession>A0ABS4DUW0</accession>
<sequence length="273" mass="28738">MSRVEPAHNTSSNRAADGRGLRVPPSLWSSTLAILGSVLVISIAAYLLASHHPALGPKVLIAATALLMAIFGIVLVELPLHRHSRFGYANLITAIRAAMVSVIGATVFFGKDLVHAEAIVWTLIALVTTVLALDGLDGKVARRYAQESEFGARFDMEIDALHILILSSGALILGKAGWWVLAIGLMRYAFVAAGWLIPSLNGSLPPSLRRKTVCVIQVAALSVILVPFIVPPVSTVIAASALVLLVYSFAVDSVYLLSVEDAGSAAIAGTADE</sequence>
<dbReference type="InterPro" id="IPR043130">
    <property type="entry name" value="CDP-OH_PTrfase_TM_dom"/>
</dbReference>
<name>A0ABS4DUW0_9HYPH</name>
<dbReference type="PROSITE" id="PS00379">
    <property type="entry name" value="CDP_ALCOHOL_P_TRANSF"/>
    <property type="match status" value="1"/>
</dbReference>
<keyword evidence="5" id="KW-1185">Reference proteome</keyword>
<feature type="transmembrane region" description="Helical" evidence="3">
    <location>
        <begin position="55"/>
        <end position="76"/>
    </location>
</feature>